<accession>A0AAD7DCC3</accession>
<proteinExistence type="inferred from homology"/>
<feature type="signal peptide" evidence="3">
    <location>
        <begin position="1"/>
        <end position="16"/>
    </location>
</feature>
<evidence type="ECO:0000313" key="6">
    <source>
        <dbReference type="Proteomes" id="UP001221757"/>
    </source>
</evidence>
<dbReference type="GO" id="GO:0016740">
    <property type="term" value="F:transferase activity"/>
    <property type="evidence" value="ECO:0007669"/>
    <property type="project" value="UniProtKB-KW"/>
</dbReference>
<dbReference type="AlphaFoldDB" id="A0AAD7DCC3"/>
<dbReference type="PANTHER" id="PTHR12203">
    <property type="entry name" value="KDEL LYS-ASP-GLU-LEU CONTAINING - RELATED"/>
    <property type="match status" value="1"/>
</dbReference>
<evidence type="ECO:0000256" key="1">
    <source>
        <dbReference type="ARBA" id="ARBA00010118"/>
    </source>
</evidence>
<protein>
    <recommendedName>
        <fullName evidence="4">Glycosyl transferase CAP10 domain-containing protein</fullName>
    </recommendedName>
</protein>
<evidence type="ECO:0000313" key="5">
    <source>
        <dbReference type="EMBL" id="KAJ7688015.1"/>
    </source>
</evidence>
<dbReference type="InterPro" id="IPR051091">
    <property type="entry name" value="O-Glucosyltr/Glycosyltrsf_90"/>
</dbReference>
<feature type="domain" description="Glycosyl transferase CAP10" evidence="4">
    <location>
        <begin position="401"/>
        <end position="473"/>
    </location>
</feature>
<keyword evidence="3" id="KW-0732">Signal</keyword>
<gene>
    <name evidence="5" type="ORF">B0H17DRAFT_1203215</name>
</gene>
<evidence type="ECO:0000259" key="4">
    <source>
        <dbReference type="Pfam" id="PF05686"/>
    </source>
</evidence>
<feature type="chain" id="PRO_5042155836" description="Glycosyl transferase CAP10 domain-containing protein" evidence="3">
    <location>
        <begin position="17"/>
        <end position="475"/>
    </location>
</feature>
<dbReference type="Proteomes" id="UP001221757">
    <property type="component" value="Unassembled WGS sequence"/>
</dbReference>
<sequence>MPALVVVYLLAAFVVAMDCAGTDSLPLRNGGDNQQGVLPCAVAFPSAMRYAPSSDSNPKSHSQFASALPLLTVLINGRDEPRVVFDTLSLFEDDPSQIPSLTTPHDHTPFALAPPSTRAFFAPRPGCGGVHRVHAVPSLLSTSSAEFTTDLVLVLSMARVAGVSDRAPVPTFDLYNNTSASTLAYDTSTSGSSAGGRGGDGAQGQTCFADVLVPGEEQGNTSAERGGGGGGGGAFVPEPICFRRAPARSPASSSLSPPPRTRPPMLILFLYWRGRSNGGPIRGTNYRALPCFRLLELAARAENFGLFHVWMTAWHAGHYADDCDAEPIKAAYNITEDPAPREVYGFKYLLDVDGNMFSGPYPGLLRSGGWCSRCVPGPSLPSFIRSFARMDDGLTHTRTVFTSFTDFFMPWLVPFEHFIPVRPDLADLPAKIEWARANDEEAHHIQQSGHAFAEHVLTDTQNDCHWFSVLLEWGE</sequence>
<keyword evidence="6" id="KW-1185">Reference proteome</keyword>
<organism evidence="5 6">
    <name type="scientific">Mycena rosella</name>
    <name type="common">Pink bonnet</name>
    <name type="synonym">Agaricus rosellus</name>
    <dbReference type="NCBI Taxonomy" id="1033263"/>
    <lineage>
        <taxon>Eukaryota</taxon>
        <taxon>Fungi</taxon>
        <taxon>Dikarya</taxon>
        <taxon>Basidiomycota</taxon>
        <taxon>Agaricomycotina</taxon>
        <taxon>Agaricomycetes</taxon>
        <taxon>Agaricomycetidae</taxon>
        <taxon>Agaricales</taxon>
        <taxon>Marasmiineae</taxon>
        <taxon>Mycenaceae</taxon>
        <taxon>Mycena</taxon>
    </lineage>
</organism>
<reference evidence="5" key="1">
    <citation type="submission" date="2023-03" db="EMBL/GenBank/DDBJ databases">
        <title>Massive genome expansion in bonnet fungi (Mycena s.s.) driven by repeated elements and novel gene families across ecological guilds.</title>
        <authorList>
            <consortium name="Lawrence Berkeley National Laboratory"/>
            <person name="Harder C.B."/>
            <person name="Miyauchi S."/>
            <person name="Viragh M."/>
            <person name="Kuo A."/>
            <person name="Thoen E."/>
            <person name="Andreopoulos B."/>
            <person name="Lu D."/>
            <person name="Skrede I."/>
            <person name="Drula E."/>
            <person name="Henrissat B."/>
            <person name="Morin E."/>
            <person name="Kohler A."/>
            <person name="Barry K."/>
            <person name="LaButti K."/>
            <person name="Morin E."/>
            <person name="Salamov A."/>
            <person name="Lipzen A."/>
            <person name="Mereny Z."/>
            <person name="Hegedus B."/>
            <person name="Baldrian P."/>
            <person name="Stursova M."/>
            <person name="Weitz H."/>
            <person name="Taylor A."/>
            <person name="Grigoriev I.V."/>
            <person name="Nagy L.G."/>
            <person name="Martin F."/>
            <person name="Kauserud H."/>
        </authorList>
    </citation>
    <scope>NUCLEOTIDE SEQUENCE</scope>
    <source>
        <strain evidence="5">CBHHK067</strain>
    </source>
</reference>
<evidence type="ECO:0000256" key="2">
    <source>
        <dbReference type="ARBA" id="ARBA00022679"/>
    </source>
</evidence>
<name>A0AAD7DCC3_MYCRO</name>
<comment type="caution">
    <text evidence="5">The sequence shown here is derived from an EMBL/GenBank/DDBJ whole genome shotgun (WGS) entry which is preliminary data.</text>
</comment>
<comment type="similarity">
    <text evidence="1">Belongs to the glycosyltransferase 90 family.</text>
</comment>
<dbReference type="EMBL" id="JARKIE010000082">
    <property type="protein sequence ID" value="KAJ7688015.1"/>
    <property type="molecule type" value="Genomic_DNA"/>
</dbReference>
<evidence type="ECO:0000256" key="3">
    <source>
        <dbReference type="SAM" id="SignalP"/>
    </source>
</evidence>
<dbReference type="PANTHER" id="PTHR12203:SF35">
    <property type="entry name" value="PROTEIN O-GLUCOSYLTRANSFERASE 1"/>
    <property type="match status" value="1"/>
</dbReference>
<dbReference type="Pfam" id="PF05686">
    <property type="entry name" value="Glyco_transf_90"/>
    <property type="match status" value="1"/>
</dbReference>
<keyword evidence="2" id="KW-0808">Transferase</keyword>
<dbReference type="InterPro" id="IPR006598">
    <property type="entry name" value="CAP10"/>
</dbReference>